<comment type="similarity">
    <text evidence="2">Belongs to the TspO/BZRP family.</text>
</comment>
<dbReference type="GO" id="GO:0016020">
    <property type="term" value="C:membrane"/>
    <property type="evidence" value="ECO:0007669"/>
    <property type="project" value="UniProtKB-SubCell"/>
</dbReference>
<keyword evidence="4 6" id="KW-1133">Transmembrane helix</keyword>
<evidence type="ECO:0000256" key="3">
    <source>
        <dbReference type="ARBA" id="ARBA00022692"/>
    </source>
</evidence>
<dbReference type="AlphaFoldDB" id="A0A1M6WGG6"/>
<gene>
    <name evidence="7" type="ORF">SAMN02745138_02582</name>
</gene>
<organism evidence="7 8">
    <name type="scientific">Anaerotignum lactatifermentans DSM 14214</name>
    <dbReference type="NCBI Taxonomy" id="1121323"/>
    <lineage>
        <taxon>Bacteria</taxon>
        <taxon>Bacillati</taxon>
        <taxon>Bacillota</taxon>
        <taxon>Clostridia</taxon>
        <taxon>Lachnospirales</taxon>
        <taxon>Anaerotignaceae</taxon>
        <taxon>Anaerotignum</taxon>
    </lineage>
</organism>
<keyword evidence="3 6" id="KW-0812">Transmembrane</keyword>
<name>A0A1M6WGG6_9FIRM</name>
<dbReference type="CDD" id="cd15904">
    <property type="entry name" value="TSPO_MBR"/>
    <property type="match status" value="1"/>
</dbReference>
<evidence type="ECO:0000256" key="4">
    <source>
        <dbReference type="ARBA" id="ARBA00022989"/>
    </source>
</evidence>
<dbReference type="Gene3D" id="1.20.1260.100">
    <property type="entry name" value="TspO/MBR protein"/>
    <property type="match status" value="1"/>
</dbReference>
<proteinExistence type="inferred from homology"/>
<accession>A0A1M6WGG6</accession>
<evidence type="ECO:0000256" key="1">
    <source>
        <dbReference type="ARBA" id="ARBA00004141"/>
    </source>
</evidence>
<evidence type="ECO:0000256" key="6">
    <source>
        <dbReference type="SAM" id="Phobius"/>
    </source>
</evidence>
<evidence type="ECO:0000256" key="5">
    <source>
        <dbReference type="ARBA" id="ARBA00023136"/>
    </source>
</evidence>
<keyword evidence="5 6" id="KW-0472">Membrane</keyword>
<dbReference type="PANTHER" id="PTHR10057:SF0">
    <property type="entry name" value="TRANSLOCATOR PROTEIN"/>
    <property type="match status" value="1"/>
</dbReference>
<dbReference type="InterPro" id="IPR038330">
    <property type="entry name" value="TspO/MBR-related_sf"/>
</dbReference>
<feature type="transmembrane region" description="Helical" evidence="6">
    <location>
        <begin position="48"/>
        <end position="68"/>
    </location>
</feature>
<protein>
    <submittedName>
        <fullName evidence="7">TspO and MBR related proteins</fullName>
    </submittedName>
</protein>
<evidence type="ECO:0000313" key="8">
    <source>
        <dbReference type="Proteomes" id="UP000183975"/>
    </source>
</evidence>
<comment type="subcellular location">
    <subcellularLocation>
        <location evidence="1">Membrane</location>
        <topology evidence="1">Multi-pass membrane protein</topology>
    </subcellularLocation>
</comment>
<dbReference type="PANTHER" id="PTHR10057">
    <property type="entry name" value="PERIPHERAL-TYPE BENZODIAZEPINE RECEPTOR"/>
    <property type="match status" value="1"/>
</dbReference>
<dbReference type="InterPro" id="IPR004307">
    <property type="entry name" value="TspO_MBR"/>
</dbReference>
<dbReference type="Proteomes" id="UP000183975">
    <property type="component" value="Unassembled WGS sequence"/>
</dbReference>
<evidence type="ECO:0000256" key="2">
    <source>
        <dbReference type="ARBA" id="ARBA00007524"/>
    </source>
</evidence>
<evidence type="ECO:0000313" key="7">
    <source>
        <dbReference type="EMBL" id="SHK92778.1"/>
    </source>
</evidence>
<sequence length="89" mass="9639">MEMNGKKKCWFYILVPLVAGAAAGMISGSGMAAYEQMAKPPLSPPGWVFPVVWTILYILMGIAACLVAKSYDPDSQEAIRAFWCSSSSM</sequence>
<dbReference type="Pfam" id="PF03073">
    <property type="entry name" value="TspO_MBR"/>
    <property type="match status" value="1"/>
</dbReference>
<keyword evidence="8" id="KW-1185">Reference proteome</keyword>
<dbReference type="EMBL" id="FRAH01000054">
    <property type="protein sequence ID" value="SHK92778.1"/>
    <property type="molecule type" value="Genomic_DNA"/>
</dbReference>
<reference evidence="7 8" key="1">
    <citation type="submission" date="2016-11" db="EMBL/GenBank/DDBJ databases">
        <authorList>
            <person name="Jaros S."/>
            <person name="Januszkiewicz K."/>
            <person name="Wedrychowicz H."/>
        </authorList>
    </citation>
    <scope>NUCLEOTIDE SEQUENCE [LARGE SCALE GENOMIC DNA]</scope>
    <source>
        <strain evidence="7 8">DSM 14214</strain>
    </source>
</reference>
<dbReference type="GO" id="GO:0033013">
    <property type="term" value="P:tetrapyrrole metabolic process"/>
    <property type="evidence" value="ECO:0007669"/>
    <property type="project" value="UniProtKB-ARBA"/>
</dbReference>